<dbReference type="PROSITE" id="PS51421">
    <property type="entry name" value="RAS"/>
    <property type="match status" value="1"/>
</dbReference>
<dbReference type="NCBIfam" id="TIGR00231">
    <property type="entry name" value="small_GTP"/>
    <property type="match status" value="1"/>
</dbReference>
<dbReference type="GO" id="GO:0003924">
    <property type="term" value="F:GTPase activity"/>
    <property type="evidence" value="ECO:0007669"/>
    <property type="project" value="InterPro"/>
</dbReference>
<dbReference type="OMA" id="QKCRERT"/>
<gene>
    <name evidence="5" type="primary">Contig609.g674</name>
    <name evidence="5" type="ORF">STYLEM_9677</name>
</gene>
<dbReference type="Gene3D" id="3.40.50.300">
    <property type="entry name" value="P-loop containing nucleotide triphosphate hydrolases"/>
    <property type="match status" value="1"/>
</dbReference>
<dbReference type="PRINTS" id="PR00449">
    <property type="entry name" value="RASTRNSFRMNG"/>
</dbReference>
<evidence type="ECO:0000256" key="4">
    <source>
        <dbReference type="ARBA" id="ARBA00023288"/>
    </source>
</evidence>
<dbReference type="AlphaFoldDB" id="A0A078AEH5"/>
<dbReference type="GO" id="GO:0005525">
    <property type="term" value="F:GTP binding"/>
    <property type="evidence" value="ECO:0007669"/>
    <property type="project" value="UniProtKB-KW"/>
</dbReference>
<evidence type="ECO:0000256" key="3">
    <source>
        <dbReference type="ARBA" id="ARBA00023134"/>
    </source>
</evidence>
<dbReference type="SMART" id="SM00174">
    <property type="entry name" value="RHO"/>
    <property type="match status" value="1"/>
</dbReference>
<dbReference type="InParanoid" id="A0A078AEH5"/>
<evidence type="ECO:0000256" key="1">
    <source>
        <dbReference type="ARBA" id="ARBA00006270"/>
    </source>
</evidence>
<accession>A0A078AEH5</accession>
<proteinExistence type="inferred from homology"/>
<evidence type="ECO:0000313" key="6">
    <source>
        <dbReference type="Proteomes" id="UP000039865"/>
    </source>
</evidence>
<keyword evidence="6" id="KW-1185">Reference proteome</keyword>
<dbReference type="CDD" id="cd00154">
    <property type="entry name" value="Rab"/>
    <property type="match status" value="1"/>
</dbReference>
<comment type="similarity">
    <text evidence="1">Belongs to the small GTPase superfamily. Rab family.</text>
</comment>
<dbReference type="SMART" id="SM00175">
    <property type="entry name" value="RAB"/>
    <property type="match status" value="1"/>
</dbReference>
<sequence length="218" mass="25026">MNIVLLGDQCVGKTSLINRFHLGTHSFKMNSTIGVDFISTYFSTNDEKIPVKIWDTAGQERFRTITQAFYKAADGIMLVYDITNPDSFKNIKNWIMLIKVHAKAEIPIILVGNKCDSSFRGVSESEQSLNAQNLDLPFIETSTLQNFNVKEAFYKIMELIYKNNREEIWVESIRDKSESFVIASFRISSQLNPDKGIKYTFNSSQKQTFDDNNNRCCK</sequence>
<dbReference type="SMART" id="SM00176">
    <property type="entry name" value="RAN"/>
    <property type="match status" value="1"/>
</dbReference>
<dbReference type="InterPro" id="IPR027417">
    <property type="entry name" value="P-loop_NTPase"/>
</dbReference>
<dbReference type="Proteomes" id="UP000039865">
    <property type="component" value="Unassembled WGS sequence"/>
</dbReference>
<protein>
    <submittedName>
        <fullName evidence="5">Rab11-family small gtpase</fullName>
    </submittedName>
</protein>
<evidence type="ECO:0000256" key="2">
    <source>
        <dbReference type="ARBA" id="ARBA00022741"/>
    </source>
</evidence>
<dbReference type="PROSITE" id="PS51420">
    <property type="entry name" value="RHO"/>
    <property type="match status" value="1"/>
</dbReference>
<dbReference type="SUPFAM" id="SSF52540">
    <property type="entry name" value="P-loop containing nucleoside triphosphate hydrolases"/>
    <property type="match status" value="1"/>
</dbReference>
<dbReference type="InterPro" id="IPR050305">
    <property type="entry name" value="Small_GTPase_Rab"/>
</dbReference>
<dbReference type="SMART" id="SM00173">
    <property type="entry name" value="RAS"/>
    <property type="match status" value="1"/>
</dbReference>
<keyword evidence="3" id="KW-0342">GTP-binding</keyword>
<organism evidence="5 6">
    <name type="scientific">Stylonychia lemnae</name>
    <name type="common">Ciliate</name>
    <dbReference type="NCBI Taxonomy" id="5949"/>
    <lineage>
        <taxon>Eukaryota</taxon>
        <taxon>Sar</taxon>
        <taxon>Alveolata</taxon>
        <taxon>Ciliophora</taxon>
        <taxon>Intramacronucleata</taxon>
        <taxon>Spirotrichea</taxon>
        <taxon>Stichotrichia</taxon>
        <taxon>Sporadotrichida</taxon>
        <taxon>Oxytrichidae</taxon>
        <taxon>Stylonychinae</taxon>
        <taxon>Stylonychia</taxon>
    </lineage>
</organism>
<evidence type="ECO:0000313" key="5">
    <source>
        <dbReference type="EMBL" id="CDW80674.1"/>
    </source>
</evidence>
<keyword evidence="2" id="KW-0547">Nucleotide-binding</keyword>
<dbReference type="InterPro" id="IPR001806">
    <property type="entry name" value="Small_GTPase"/>
</dbReference>
<reference evidence="5 6" key="1">
    <citation type="submission" date="2014-06" db="EMBL/GenBank/DDBJ databases">
        <authorList>
            <person name="Swart Estienne"/>
        </authorList>
    </citation>
    <scope>NUCLEOTIDE SEQUENCE [LARGE SCALE GENOMIC DNA]</scope>
    <source>
        <strain evidence="5 6">130c</strain>
    </source>
</reference>
<dbReference type="PROSITE" id="PS51419">
    <property type="entry name" value="RAB"/>
    <property type="match status" value="1"/>
</dbReference>
<dbReference type="Pfam" id="PF00071">
    <property type="entry name" value="Ras"/>
    <property type="match status" value="1"/>
</dbReference>
<dbReference type="InterPro" id="IPR005225">
    <property type="entry name" value="Small_GTP-bd"/>
</dbReference>
<dbReference type="FunFam" id="3.40.50.300:FF:001129">
    <property type="entry name" value="ras-related protein Rab-44 isoform X2"/>
    <property type="match status" value="1"/>
</dbReference>
<dbReference type="PANTHER" id="PTHR47980">
    <property type="entry name" value="LD44762P"/>
    <property type="match status" value="1"/>
</dbReference>
<dbReference type="OrthoDB" id="9989112at2759"/>
<keyword evidence="4" id="KW-0449">Lipoprotein</keyword>
<name>A0A078AEH5_STYLE</name>
<dbReference type="EMBL" id="CCKQ01009207">
    <property type="protein sequence ID" value="CDW80674.1"/>
    <property type="molecule type" value="Genomic_DNA"/>
</dbReference>